<dbReference type="CDD" id="cd16412">
    <property type="entry name" value="dndB"/>
    <property type="match status" value="1"/>
</dbReference>
<protein>
    <submittedName>
        <fullName evidence="1">DNA sulfur modification protein DndB</fullName>
    </submittedName>
</protein>
<organism evidence="1 2">
    <name type="scientific">Roseofilum casamattae BLCC-M143</name>
    <dbReference type="NCBI Taxonomy" id="3022442"/>
    <lineage>
        <taxon>Bacteria</taxon>
        <taxon>Bacillati</taxon>
        <taxon>Cyanobacteriota</taxon>
        <taxon>Cyanophyceae</taxon>
        <taxon>Desertifilales</taxon>
        <taxon>Desertifilaceae</taxon>
        <taxon>Roseofilum</taxon>
        <taxon>Roseofilum casamattae</taxon>
    </lineage>
</organism>
<dbReference type="InterPro" id="IPR017601">
    <property type="entry name" value="DGQHR-contain_dom"/>
</dbReference>
<dbReference type="RefSeq" id="WP_283759937.1">
    <property type="nucleotide sequence ID" value="NZ_JAQOSQ010000030.1"/>
</dbReference>
<proteinExistence type="predicted"/>
<evidence type="ECO:0000313" key="1">
    <source>
        <dbReference type="EMBL" id="MDJ1185292.1"/>
    </source>
</evidence>
<evidence type="ECO:0000313" key="2">
    <source>
        <dbReference type="Proteomes" id="UP001232992"/>
    </source>
</evidence>
<gene>
    <name evidence="1" type="ORF">PMH09_19065</name>
</gene>
<dbReference type="InterPro" id="IPR017642">
    <property type="entry name" value="DNA_S_mod_DndB"/>
</dbReference>
<accession>A0ABT7C1G5</accession>
<dbReference type="NCBIfam" id="TIGR03187">
    <property type="entry name" value="DGQHR"/>
    <property type="match status" value="1"/>
</dbReference>
<dbReference type="Proteomes" id="UP001232992">
    <property type="component" value="Unassembled WGS sequence"/>
</dbReference>
<name>A0ABT7C1G5_9CYAN</name>
<dbReference type="Pfam" id="PF14072">
    <property type="entry name" value="DndB"/>
    <property type="match status" value="1"/>
</dbReference>
<reference evidence="1 2" key="1">
    <citation type="submission" date="2023-01" db="EMBL/GenBank/DDBJ databases">
        <title>Novel diversity within Roseofilum (Cyanobacteria; Desertifilaceae) from marine benthic mats with descriptions of four novel species.</title>
        <authorList>
            <person name="Wang Y."/>
            <person name="Berthold D.E."/>
            <person name="Hu J."/>
            <person name="Lefler F.W."/>
            <person name="Laughinghouse H.D. IV."/>
        </authorList>
    </citation>
    <scope>NUCLEOTIDE SEQUENCE [LARGE SCALE GENOMIC DNA]</scope>
    <source>
        <strain evidence="1 2">BLCC-M143</strain>
    </source>
</reference>
<sequence length="394" mass="44476">MPEDNQNIADGTLPLDQALYPYFAQHSKDRCYPALVCHQGNREMVQINVPAYDIPTLLQSKPSINNDPDSGKNRPVVAEHAGEIKEYIRERVRKKKPWVLGTITANIDPSEIQVIRLGRGMAIAVIPRNVKLDITDGQHRVRAIDELARSEENTLIGNDDFPITLVLEGDFKQCQVDFRDMAQTRPLAQSLLRSFGEYEGVIGIVKNLIESVPMFAGKTEKIKKTPSPKQKCIYTINYIGNFVSCAFADDPKKQLKDHDVEQSSEALTACCNQFFSQCNNTKYIFELNYAELTSEDIIKFQGNCILTKSVGLEVLGRLLYNTYDEINGTFDLEQVARLSQLDWSMSSPLWRDSLVRVDPNPKNPAQPYKMSPGRGGVKLAVSYIRRELGWLETV</sequence>
<dbReference type="EMBL" id="JAQOSQ010000030">
    <property type="protein sequence ID" value="MDJ1185292.1"/>
    <property type="molecule type" value="Genomic_DNA"/>
</dbReference>
<keyword evidence="2" id="KW-1185">Reference proteome</keyword>
<comment type="caution">
    <text evidence="1">The sequence shown here is derived from an EMBL/GenBank/DDBJ whole genome shotgun (WGS) entry which is preliminary data.</text>
</comment>